<dbReference type="EMBL" id="CP025430">
    <property type="protein sequence ID" value="AUH65259.1"/>
    <property type="molecule type" value="Genomic_DNA"/>
</dbReference>
<sequence length="244" mass="27355">MSSDTHEKRGRGRPRRSGDGEDGLVDREKIIDLAYDLARSQSIDQVSFVQLAKAFEVKPGALHYHIGTKDDLTSAILNRFYRELLAKLTAMPEESDWRRRLSHFAQTLMTTERDHRGAAEHIQTHAKFRVFQRVRDGETDYGAAYLDHAFSLLRGAGFDAETAALCYHVLALHCLSAATSASSRLEPSAHETFLTARAEAYDPGEMPGLEFALRPFARVRADDAFQIGLEALLDRFATMRRADG</sequence>
<evidence type="ECO:0000256" key="2">
    <source>
        <dbReference type="ARBA" id="ARBA00023125"/>
    </source>
</evidence>
<protein>
    <recommendedName>
        <fullName evidence="6">HTH tetR-type domain-containing protein</fullName>
    </recommendedName>
</protein>
<evidence type="ECO:0000259" key="6">
    <source>
        <dbReference type="PROSITE" id="PS50977"/>
    </source>
</evidence>
<feature type="region of interest" description="Disordered" evidence="5">
    <location>
        <begin position="1"/>
        <end position="23"/>
    </location>
</feature>
<reference evidence="7 8" key="1">
    <citation type="journal article" date="2013" name="Antonie Van Leeuwenhoek">
        <title>Paracoccus zhejiangensis sp. nov., isolated from activated sludge in wastewater-treatment system.</title>
        <authorList>
            <person name="Wu Z.G."/>
            <person name="Zhang D.F."/>
            <person name="Liu Y.L."/>
            <person name="Wang F."/>
            <person name="Jiang X."/>
            <person name="Li C."/>
            <person name="Li S.P."/>
            <person name="Hong Q."/>
            <person name="Li W.J."/>
        </authorList>
    </citation>
    <scope>NUCLEOTIDE SEQUENCE [LARGE SCALE GENOMIC DNA]</scope>
    <source>
        <strain evidence="7 8">J6</strain>
    </source>
</reference>
<dbReference type="PROSITE" id="PS50977">
    <property type="entry name" value="HTH_TETR_2"/>
    <property type="match status" value="1"/>
</dbReference>
<organism evidence="7 8">
    <name type="scientific">Paracoccus zhejiangensis</name>
    <dbReference type="NCBI Taxonomy" id="1077935"/>
    <lineage>
        <taxon>Bacteria</taxon>
        <taxon>Pseudomonadati</taxon>
        <taxon>Pseudomonadota</taxon>
        <taxon>Alphaproteobacteria</taxon>
        <taxon>Rhodobacterales</taxon>
        <taxon>Paracoccaceae</taxon>
        <taxon>Paracoccus</taxon>
    </lineage>
</organism>
<dbReference type="GO" id="GO:0045892">
    <property type="term" value="P:negative regulation of DNA-templated transcription"/>
    <property type="evidence" value="ECO:0007669"/>
    <property type="project" value="InterPro"/>
</dbReference>
<dbReference type="Gene3D" id="1.10.357.10">
    <property type="entry name" value="Tetracycline Repressor, domain 2"/>
    <property type="match status" value="1"/>
</dbReference>
<dbReference type="AlphaFoldDB" id="A0A2H5F124"/>
<proteinExistence type="predicted"/>
<dbReference type="GO" id="GO:0000976">
    <property type="term" value="F:transcription cis-regulatory region binding"/>
    <property type="evidence" value="ECO:0007669"/>
    <property type="project" value="TreeGrafter"/>
</dbReference>
<dbReference type="Gene3D" id="1.10.10.60">
    <property type="entry name" value="Homeodomain-like"/>
    <property type="match status" value="1"/>
</dbReference>
<dbReference type="InterPro" id="IPR004111">
    <property type="entry name" value="Repressor_TetR_C"/>
</dbReference>
<feature type="domain" description="HTH tetR-type" evidence="6">
    <location>
        <begin position="24"/>
        <end position="84"/>
    </location>
</feature>
<keyword evidence="1" id="KW-0805">Transcription regulation</keyword>
<dbReference type="Proteomes" id="UP000234530">
    <property type="component" value="Chromosome"/>
</dbReference>
<dbReference type="PANTHER" id="PTHR30055">
    <property type="entry name" value="HTH-TYPE TRANSCRIPTIONAL REGULATOR RUTR"/>
    <property type="match status" value="1"/>
</dbReference>
<keyword evidence="3" id="KW-0804">Transcription</keyword>
<dbReference type="InterPro" id="IPR050109">
    <property type="entry name" value="HTH-type_TetR-like_transc_reg"/>
</dbReference>
<name>A0A2H5F124_9RHOB</name>
<dbReference type="PANTHER" id="PTHR30055:SF234">
    <property type="entry name" value="HTH-TYPE TRANSCRIPTIONAL REGULATOR BETI"/>
    <property type="match status" value="1"/>
</dbReference>
<evidence type="ECO:0000256" key="4">
    <source>
        <dbReference type="PROSITE-ProRule" id="PRU00335"/>
    </source>
</evidence>
<dbReference type="SUPFAM" id="SSF48498">
    <property type="entry name" value="Tetracyclin repressor-like, C-terminal domain"/>
    <property type="match status" value="1"/>
</dbReference>
<dbReference type="SUPFAM" id="SSF46689">
    <property type="entry name" value="Homeodomain-like"/>
    <property type="match status" value="1"/>
</dbReference>
<dbReference type="RefSeq" id="WP_101753282.1">
    <property type="nucleotide sequence ID" value="NZ_CP025430.1"/>
</dbReference>
<evidence type="ECO:0000256" key="3">
    <source>
        <dbReference type="ARBA" id="ARBA00023163"/>
    </source>
</evidence>
<dbReference type="OrthoDB" id="5507265at2"/>
<keyword evidence="8" id="KW-1185">Reference proteome</keyword>
<evidence type="ECO:0000256" key="1">
    <source>
        <dbReference type="ARBA" id="ARBA00023015"/>
    </source>
</evidence>
<dbReference type="Pfam" id="PF02909">
    <property type="entry name" value="TetR_C_1"/>
    <property type="match status" value="1"/>
</dbReference>
<evidence type="ECO:0000313" key="7">
    <source>
        <dbReference type="EMBL" id="AUH65259.1"/>
    </source>
</evidence>
<gene>
    <name evidence="7" type="ORF">CX676_14715</name>
</gene>
<evidence type="ECO:0000313" key="8">
    <source>
        <dbReference type="Proteomes" id="UP000234530"/>
    </source>
</evidence>
<dbReference type="GO" id="GO:0003700">
    <property type="term" value="F:DNA-binding transcription factor activity"/>
    <property type="evidence" value="ECO:0007669"/>
    <property type="project" value="TreeGrafter"/>
</dbReference>
<evidence type="ECO:0000256" key="5">
    <source>
        <dbReference type="SAM" id="MobiDB-lite"/>
    </source>
</evidence>
<dbReference type="InterPro" id="IPR036271">
    <property type="entry name" value="Tet_transcr_reg_TetR-rel_C_sf"/>
</dbReference>
<dbReference type="KEGG" id="pzh:CX676_14715"/>
<accession>A0A2H5F124</accession>
<feature type="DNA-binding region" description="H-T-H motif" evidence="4">
    <location>
        <begin position="47"/>
        <end position="66"/>
    </location>
</feature>
<dbReference type="InterPro" id="IPR001647">
    <property type="entry name" value="HTH_TetR"/>
</dbReference>
<keyword evidence="2 4" id="KW-0238">DNA-binding</keyword>
<dbReference type="InterPro" id="IPR009057">
    <property type="entry name" value="Homeodomain-like_sf"/>
</dbReference>